<keyword evidence="9 13" id="KW-0830">Ubiquinone</keyword>
<dbReference type="Pfam" id="PF00146">
    <property type="entry name" value="NADHdh"/>
    <property type="match status" value="1"/>
</dbReference>
<keyword evidence="6 12" id="KW-0812">Transmembrane</keyword>
<dbReference type="EC" id="7.1.1.2" evidence="13"/>
<evidence type="ECO:0000256" key="4">
    <source>
        <dbReference type="ARBA" id="ARBA00021009"/>
    </source>
</evidence>
<evidence type="ECO:0000256" key="3">
    <source>
        <dbReference type="ARBA" id="ARBA00010535"/>
    </source>
</evidence>
<evidence type="ECO:0000256" key="8">
    <source>
        <dbReference type="ARBA" id="ARBA00022989"/>
    </source>
</evidence>
<evidence type="ECO:0000256" key="10">
    <source>
        <dbReference type="ARBA" id="ARBA00023128"/>
    </source>
</evidence>
<comment type="similarity">
    <text evidence="3 12">Belongs to the complex I subunit 1 family.</text>
</comment>
<evidence type="ECO:0000256" key="7">
    <source>
        <dbReference type="ARBA" id="ARBA00022792"/>
    </source>
</evidence>
<dbReference type="GO" id="GO:0005743">
    <property type="term" value="C:mitochondrial inner membrane"/>
    <property type="evidence" value="ECO:0007669"/>
    <property type="project" value="UniProtKB-SubCell"/>
</dbReference>
<dbReference type="PROSITE" id="PS00668">
    <property type="entry name" value="COMPLEX1_ND1_2"/>
    <property type="match status" value="1"/>
</dbReference>
<keyword evidence="11 14" id="KW-0472">Membrane</keyword>
<feature type="transmembrane region" description="Helical" evidence="14">
    <location>
        <begin position="220"/>
        <end position="244"/>
    </location>
</feature>
<dbReference type="GO" id="GO:0008137">
    <property type="term" value="F:NADH dehydrogenase (ubiquinone) activity"/>
    <property type="evidence" value="ECO:0007669"/>
    <property type="project" value="UniProtKB-EC"/>
</dbReference>
<protein>
    <recommendedName>
        <fullName evidence="4 13">NADH-ubiquinone oxidoreductase chain 1</fullName>
        <ecNumber evidence="13">7.1.1.2</ecNumber>
    </recommendedName>
</protein>
<evidence type="ECO:0000256" key="2">
    <source>
        <dbReference type="ARBA" id="ARBA00004448"/>
    </source>
</evidence>
<proteinExistence type="inferred from homology"/>
<feature type="transmembrane region" description="Helical" evidence="14">
    <location>
        <begin position="69"/>
        <end position="92"/>
    </location>
</feature>
<dbReference type="PANTHER" id="PTHR11432:SF3">
    <property type="entry name" value="NADH-UBIQUINONE OXIDOREDUCTASE CHAIN 1"/>
    <property type="match status" value="1"/>
</dbReference>
<keyword evidence="12" id="KW-0520">NAD</keyword>
<keyword evidence="10 13" id="KW-0496">Mitochondrion</keyword>
<evidence type="ECO:0000256" key="14">
    <source>
        <dbReference type="SAM" id="Phobius"/>
    </source>
</evidence>
<dbReference type="GO" id="GO:0003954">
    <property type="term" value="F:NADH dehydrogenase activity"/>
    <property type="evidence" value="ECO:0007669"/>
    <property type="project" value="TreeGrafter"/>
</dbReference>
<dbReference type="PROSITE" id="PS00667">
    <property type="entry name" value="COMPLEX1_ND1_1"/>
    <property type="match status" value="1"/>
</dbReference>
<accession>A0A7D5C8B4</accession>
<gene>
    <name evidence="15" type="primary">ND1</name>
</gene>
<reference evidence="15" key="2">
    <citation type="submission" date="2020-01" db="EMBL/GenBank/DDBJ databases">
        <authorList>
            <person name="Di X."/>
            <person name="Zhang B."/>
        </authorList>
    </citation>
    <scope>NUCLEOTIDE SEQUENCE</scope>
</reference>
<comment type="catalytic activity">
    <reaction evidence="13">
        <text>a ubiquinone + NADH + 5 H(+)(in) = a ubiquinol + NAD(+) + 4 H(+)(out)</text>
        <dbReference type="Rhea" id="RHEA:29091"/>
        <dbReference type="Rhea" id="RHEA-COMP:9565"/>
        <dbReference type="Rhea" id="RHEA-COMP:9566"/>
        <dbReference type="ChEBI" id="CHEBI:15378"/>
        <dbReference type="ChEBI" id="CHEBI:16389"/>
        <dbReference type="ChEBI" id="CHEBI:17976"/>
        <dbReference type="ChEBI" id="CHEBI:57540"/>
        <dbReference type="ChEBI" id="CHEBI:57945"/>
        <dbReference type="EC" id="7.1.1.2"/>
    </reaction>
</comment>
<keyword evidence="7" id="KW-0999">Mitochondrion inner membrane</keyword>
<feature type="transmembrane region" description="Helical" evidence="14">
    <location>
        <begin position="98"/>
        <end position="119"/>
    </location>
</feature>
<sequence length="310" mass="36544">MYMLTCLFLLIMVMVSVGFFTLLERKVLSYIQIRKGPNKVGYMGLLQPFSDGFKLFFKENIFPLNSNYLIYYLCPAFSLIQSLFIWCLFPYYVNCLGFMFGFIFFLCCSSLSIYGLIICGWASNSIYSILGCLRSVSQAISYEVSLSLILFMYFFLLNSYNLVDYCFFQVDVWFIFFSLPVFFCWLSCCMAETNRSPFDFSEGESELVSGFNIEYGAGGFAFLFISEYSSIIFMCMLTVLVFMGGDFYSLFFYFKVICLCFFFIWVRASLPRYRYDKLMYLAWSSYLPISLNYLFFFFFISVLIFYHFFL</sequence>
<dbReference type="EMBL" id="MN935488">
    <property type="protein sequence ID" value="QKW88780.1"/>
    <property type="molecule type" value="Genomic_DNA"/>
</dbReference>
<dbReference type="InterPro" id="IPR001694">
    <property type="entry name" value="NADH_UbQ_OxRdtase_su1/FPO"/>
</dbReference>
<evidence type="ECO:0000313" key="15">
    <source>
        <dbReference type="EMBL" id="QKW88780.1"/>
    </source>
</evidence>
<dbReference type="GO" id="GO:0009060">
    <property type="term" value="P:aerobic respiration"/>
    <property type="evidence" value="ECO:0007669"/>
    <property type="project" value="TreeGrafter"/>
</dbReference>
<organism evidence="15">
    <name type="scientific">Rhytidodus viridiflavus</name>
    <dbReference type="NCBI Taxonomy" id="2746655"/>
    <lineage>
        <taxon>Eukaryota</taxon>
        <taxon>Metazoa</taxon>
        <taxon>Ecdysozoa</taxon>
        <taxon>Arthropoda</taxon>
        <taxon>Hexapoda</taxon>
        <taxon>Insecta</taxon>
        <taxon>Pterygota</taxon>
        <taxon>Neoptera</taxon>
        <taxon>Paraneoptera</taxon>
        <taxon>Hemiptera</taxon>
        <taxon>Auchenorrhyncha</taxon>
        <taxon>Membracoidea</taxon>
        <taxon>Cicadellidae</taxon>
        <taxon>Eurymelinae</taxon>
        <taxon>Idiocerini</taxon>
        <taxon>Rhytidodus</taxon>
    </lineage>
</organism>
<evidence type="ECO:0000256" key="11">
    <source>
        <dbReference type="ARBA" id="ARBA00023136"/>
    </source>
</evidence>
<feature type="transmembrane region" description="Helical" evidence="14">
    <location>
        <begin position="140"/>
        <end position="160"/>
    </location>
</feature>
<reference evidence="15" key="1">
    <citation type="journal article" date="2020" name="Mitochondrial DNA Part B Resour">
        <title>Complete mitochondrial genome of Rhytidodus viridiflavus (Hemiptera: Cicadellidae: Idiocerinae).</title>
        <authorList>
            <person name="Di X.-C."/>
            <person name="Shan L.-C.-Y."/>
            <person name="Luo H."/>
            <person name="Zhang B."/>
        </authorList>
    </citation>
    <scope>NUCLEOTIDE SEQUENCE</scope>
</reference>
<evidence type="ECO:0000256" key="1">
    <source>
        <dbReference type="ARBA" id="ARBA00003257"/>
    </source>
</evidence>
<keyword evidence="8 14" id="KW-1133">Transmembrane helix</keyword>
<dbReference type="InterPro" id="IPR018086">
    <property type="entry name" value="NADH_UbQ_OxRdtase_su1_CS"/>
</dbReference>
<dbReference type="AlphaFoldDB" id="A0A7D5C8B4"/>
<geneLocation type="mitochondrion" evidence="15"/>
<evidence type="ECO:0000256" key="6">
    <source>
        <dbReference type="ARBA" id="ARBA00022692"/>
    </source>
</evidence>
<dbReference type="PANTHER" id="PTHR11432">
    <property type="entry name" value="NADH DEHYDROGENASE SUBUNIT 1"/>
    <property type="match status" value="1"/>
</dbReference>
<feature type="transmembrane region" description="Helical" evidence="14">
    <location>
        <begin position="172"/>
        <end position="191"/>
    </location>
</feature>
<keyword evidence="5" id="KW-0813">Transport</keyword>
<name>A0A7D5C8B4_9HEMI</name>
<dbReference type="HAMAP" id="MF_01350">
    <property type="entry name" value="NDH1_NuoH"/>
    <property type="match status" value="1"/>
</dbReference>
<feature type="transmembrane region" description="Helical" evidence="14">
    <location>
        <begin position="250"/>
        <end position="270"/>
    </location>
</feature>
<evidence type="ECO:0000256" key="12">
    <source>
        <dbReference type="RuleBase" id="RU000471"/>
    </source>
</evidence>
<evidence type="ECO:0000256" key="9">
    <source>
        <dbReference type="ARBA" id="ARBA00023075"/>
    </source>
</evidence>
<comment type="function">
    <text evidence="1">Core subunit of the mitochondrial membrane respiratory chain NADH dehydrogenase (Complex I) that is believed to belong to the minimal assembly required for catalysis. Complex I functions in the transfer of electrons from NADH to the respiratory chain. The immediate electron acceptor for the enzyme is believed to be ubiquinone.</text>
</comment>
<comment type="subcellular location">
    <subcellularLocation>
        <location evidence="2 12">Mitochondrion inner membrane</location>
        <topology evidence="2 12">Multi-pass membrane protein</topology>
    </subcellularLocation>
</comment>
<feature type="transmembrane region" description="Helical" evidence="14">
    <location>
        <begin position="291"/>
        <end position="309"/>
    </location>
</feature>
<evidence type="ECO:0000256" key="13">
    <source>
        <dbReference type="RuleBase" id="RU000473"/>
    </source>
</evidence>
<evidence type="ECO:0000256" key="5">
    <source>
        <dbReference type="ARBA" id="ARBA00022448"/>
    </source>
</evidence>